<gene>
    <name evidence="8" type="ORF">HB943_03115</name>
</gene>
<comment type="subcellular location">
    <subcellularLocation>
        <location evidence="1">Cell envelope</location>
    </subcellularLocation>
</comment>
<dbReference type="EMBL" id="JAARRL010000003">
    <property type="protein sequence ID" value="MBC1499580.1"/>
    <property type="molecule type" value="Genomic_DNA"/>
</dbReference>
<accession>A0A841Z2T4</accession>
<dbReference type="PIRSF" id="PIRSF002741">
    <property type="entry name" value="MppA"/>
    <property type="match status" value="1"/>
</dbReference>
<proteinExistence type="inferred from homology"/>
<dbReference type="InterPro" id="IPR039424">
    <property type="entry name" value="SBP_5"/>
</dbReference>
<dbReference type="GO" id="GO:0030288">
    <property type="term" value="C:outer membrane-bounded periplasmic space"/>
    <property type="evidence" value="ECO:0007669"/>
    <property type="project" value="UniProtKB-ARBA"/>
</dbReference>
<evidence type="ECO:0000256" key="6">
    <source>
        <dbReference type="SAM" id="SignalP"/>
    </source>
</evidence>
<dbReference type="AlphaFoldDB" id="A0A841Z2T4"/>
<dbReference type="FunFam" id="3.90.76.10:FF:000001">
    <property type="entry name" value="Oligopeptide ABC transporter substrate-binding protein"/>
    <property type="match status" value="1"/>
</dbReference>
<protein>
    <submittedName>
        <fullName evidence="8">Peptide ABC transporter substrate-binding protein</fullName>
    </submittedName>
</protein>
<evidence type="ECO:0000256" key="4">
    <source>
        <dbReference type="ARBA" id="ARBA00022729"/>
    </source>
</evidence>
<dbReference type="PROSITE" id="PS51257">
    <property type="entry name" value="PROKAR_LIPOPROTEIN"/>
    <property type="match status" value="1"/>
</dbReference>
<evidence type="ECO:0000256" key="3">
    <source>
        <dbReference type="ARBA" id="ARBA00022448"/>
    </source>
</evidence>
<dbReference type="Gene3D" id="3.40.190.10">
    <property type="entry name" value="Periplasmic binding protein-like II"/>
    <property type="match status" value="1"/>
</dbReference>
<dbReference type="InterPro" id="IPR000914">
    <property type="entry name" value="SBP_5_dom"/>
</dbReference>
<dbReference type="SUPFAM" id="SSF53850">
    <property type="entry name" value="Periplasmic binding protein-like II"/>
    <property type="match status" value="1"/>
</dbReference>
<comment type="similarity">
    <text evidence="2">Belongs to the bacterial solute-binding protein 5 family.</text>
</comment>
<dbReference type="GO" id="GO:1904680">
    <property type="term" value="F:peptide transmembrane transporter activity"/>
    <property type="evidence" value="ECO:0007669"/>
    <property type="project" value="TreeGrafter"/>
</dbReference>
<evidence type="ECO:0000256" key="1">
    <source>
        <dbReference type="ARBA" id="ARBA00004196"/>
    </source>
</evidence>
<reference evidence="8 9" key="1">
    <citation type="submission" date="2020-03" db="EMBL/GenBank/DDBJ databases">
        <title>Soil Listeria distribution.</title>
        <authorList>
            <person name="Liao J."/>
            <person name="Wiedmann M."/>
        </authorList>
    </citation>
    <scope>NUCLEOTIDE SEQUENCE [LARGE SCALE GENOMIC DNA]</scope>
    <source>
        <strain evidence="8 9">FSL L7-1523</strain>
    </source>
</reference>
<dbReference type="InterPro" id="IPR030678">
    <property type="entry name" value="Peptide/Ni-bd"/>
</dbReference>
<feature type="signal peptide" evidence="6">
    <location>
        <begin position="1"/>
        <end position="19"/>
    </location>
</feature>
<keyword evidence="4 6" id="KW-0732">Signal</keyword>
<dbReference type="GO" id="GO:0043190">
    <property type="term" value="C:ATP-binding cassette (ABC) transporter complex"/>
    <property type="evidence" value="ECO:0007669"/>
    <property type="project" value="InterPro"/>
</dbReference>
<feature type="chain" id="PRO_5039567632" evidence="6">
    <location>
        <begin position="20"/>
        <end position="549"/>
    </location>
</feature>
<evidence type="ECO:0000256" key="2">
    <source>
        <dbReference type="ARBA" id="ARBA00005695"/>
    </source>
</evidence>
<dbReference type="Pfam" id="PF00496">
    <property type="entry name" value="SBP_bac_5"/>
    <property type="match status" value="1"/>
</dbReference>
<keyword evidence="3" id="KW-0813">Transport</keyword>
<organism evidence="8 9">
    <name type="scientific">Listeria weihenstephanensis</name>
    <dbReference type="NCBI Taxonomy" id="1006155"/>
    <lineage>
        <taxon>Bacteria</taxon>
        <taxon>Bacillati</taxon>
        <taxon>Bacillota</taxon>
        <taxon>Bacilli</taxon>
        <taxon>Bacillales</taxon>
        <taxon>Listeriaceae</taxon>
        <taxon>Listeria</taxon>
    </lineage>
</organism>
<evidence type="ECO:0000259" key="7">
    <source>
        <dbReference type="Pfam" id="PF00496"/>
    </source>
</evidence>
<dbReference type="FunFam" id="3.10.105.10:FF:000001">
    <property type="entry name" value="Oligopeptide ABC transporter, oligopeptide-binding protein"/>
    <property type="match status" value="1"/>
</dbReference>
<keyword evidence="5" id="KW-0653">Protein transport</keyword>
<feature type="domain" description="Solute-binding protein family 5" evidence="7">
    <location>
        <begin position="78"/>
        <end position="467"/>
    </location>
</feature>
<dbReference type="PANTHER" id="PTHR30290">
    <property type="entry name" value="PERIPLASMIC BINDING COMPONENT OF ABC TRANSPORTER"/>
    <property type="match status" value="1"/>
</dbReference>
<dbReference type="RefSeq" id="WP_185424543.1">
    <property type="nucleotide sequence ID" value="NZ_JAARRL010000003.1"/>
</dbReference>
<evidence type="ECO:0000256" key="5">
    <source>
        <dbReference type="ARBA" id="ARBA00022856"/>
    </source>
</evidence>
<name>A0A841Z2T4_9LIST</name>
<sequence length="549" mass="61327">MKKRYTLSAIWILSVLILAACGGGKDTTSQASNEQVLRVIESTEIPLMDTTLATDGVSFTAMNQVFEGLYTLDENDQIIPAAAEAMPEISEDQKTYTIKIRDSAKWSDGSNLTAADFIYAWQKVVDPKSGAQYSFLYRDVVQNASDIIDGKKDPKELGIKALDDKTIQVNLTQVVPYFNSLLTFGPFYPQKESYVNKEGKDFAKDSDHLLYNGPFTMADWSGTSKSWSFVKNDTYWDKKNVKLDKIDVQVAKEPGAAVNLYNTGKVDRAPLTGDYASQYKTNKEFVAEPDSYVYWLKFNQKRDGKATDVANVELRKAIAQAINKEALADTVIANGATAINGEIPKGFAQNPQTGKDFREDSGDHLTYDVAAAKEHFAKAKQQLGKKELTLELVGDDQEFAKKTLEFIQSELETNLDGLKITLKTVPYKNRLALDQAQDYTIQLSRWAPAYKDPMTYIASWQTDNNYNNMSYTSPAYDKLTTDITTTLATNPEARWQAMLQTEKVLLDEDAAIAPLYQNATAVLEKPYVKGVVKHLFGAPYSFKGAYIEK</sequence>
<dbReference type="Proteomes" id="UP000564536">
    <property type="component" value="Unassembled WGS sequence"/>
</dbReference>
<evidence type="ECO:0000313" key="9">
    <source>
        <dbReference type="Proteomes" id="UP000564536"/>
    </source>
</evidence>
<comment type="caution">
    <text evidence="8">The sequence shown here is derived from an EMBL/GenBank/DDBJ whole genome shotgun (WGS) entry which is preliminary data.</text>
</comment>
<dbReference type="CDD" id="cd08504">
    <property type="entry name" value="PBP2_OppA"/>
    <property type="match status" value="1"/>
</dbReference>
<evidence type="ECO:0000313" key="8">
    <source>
        <dbReference type="EMBL" id="MBC1499580.1"/>
    </source>
</evidence>
<dbReference type="Gene3D" id="3.10.105.10">
    <property type="entry name" value="Dipeptide-binding Protein, Domain 3"/>
    <property type="match status" value="1"/>
</dbReference>
<keyword evidence="5" id="KW-0571">Peptide transport</keyword>
<dbReference type="GO" id="GO:0015833">
    <property type="term" value="P:peptide transport"/>
    <property type="evidence" value="ECO:0007669"/>
    <property type="project" value="UniProtKB-KW"/>
</dbReference>
<dbReference type="Gene3D" id="3.90.76.10">
    <property type="entry name" value="Dipeptide-binding Protein, Domain 1"/>
    <property type="match status" value="1"/>
</dbReference>
<dbReference type="PANTHER" id="PTHR30290:SF10">
    <property type="entry name" value="PERIPLASMIC OLIGOPEPTIDE-BINDING PROTEIN-RELATED"/>
    <property type="match status" value="1"/>
</dbReference>